<sequence length="261" mass="27956">MSTRFGGRSRVTARPRLLGADDLPPVEIVNPDGSSRLLLIGDHAGNLVPSALGTLGVAAHDLARHIGWDIGVDALGRSLAARLDAVFVRQRYSRLVIDCNRDPAAAAAIPAESDGTAIPGNVGLDPAARRVRVAEIHEPYQFAVGSALAGRPASDVLVSLHSFTPVLAGRARPWHLGVLHAGHNDAFARRLLDWLTRYTELTIGDNEPYRMDATDHTVPRHAFDTDRPYVELEIRQDLLEGAANVEIVASLLTAALAATVS</sequence>
<keyword evidence="2" id="KW-1185">Reference proteome</keyword>
<gene>
    <name evidence="1" type="ORF">FMM06_11955</name>
</gene>
<dbReference type="SUPFAM" id="SSF53187">
    <property type="entry name" value="Zn-dependent exopeptidases"/>
    <property type="match status" value="1"/>
</dbReference>
<dbReference type="Gene3D" id="3.40.630.40">
    <property type="entry name" value="Zn-dependent exopeptidases"/>
    <property type="match status" value="1"/>
</dbReference>
<dbReference type="Pfam" id="PF05013">
    <property type="entry name" value="FGase"/>
    <property type="match status" value="1"/>
</dbReference>
<dbReference type="OrthoDB" id="9815326at2"/>
<protein>
    <submittedName>
        <fullName evidence="1">N-formylglutamate amidohydrolase</fullName>
    </submittedName>
</protein>
<dbReference type="PIRSF" id="PIRSF029730">
    <property type="entry name" value="UCP029730"/>
    <property type="match status" value="1"/>
</dbReference>
<reference evidence="1 2" key="1">
    <citation type="submission" date="2019-07" db="EMBL/GenBank/DDBJ databases">
        <title>Novel species isolated from glacier.</title>
        <authorList>
            <person name="Liu Q."/>
            <person name="Xin Y.-H."/>
        </authorList>
    </citation>
    <scope>NUCLEOTIDE SEQUENCE [LARGE SCALE GENOMIC DNA]</scope>
    <source>
        <strain evidence="1 2">LB1R16</strain>
    </source>
</reference>
<keyword evidence="1" id="KW-0378">Hydrolase</keyword>
<evidence type="ECO:0000313" key="2">
    <source>
        <dbReference type="Proteomes" id="UP000317894"/>
    </source>
</evidence>
<dbReference type="GO" id="GO:0016787">
    <property type="term" value="F:hydrolase activity"/>
    <property type="evidence" value="ECO:0007669"/>
    <property type="project" value="UniProtKB-KW"/>
</dbReference>
<dbReference type="InterPro" id="IPR007709">
    <property type="entry name" value="N-FG_amidohydro"/>
</dbReference>
<dbReference type="InterPro" id="IPR011227">
    <property type="entry name" value="UCP029730"/>
</dbReference>
<accession>A0A552U872</accession>
<proteinExistence type="predicted"/>
<evidence type="ECO:0000313" key="1">
    <source>
        <dbReference type="EMBL" id="TRW14417.1"/>
    </source>
</evidence>
<comment type="caution">
    <text evidence="1">The sequence shown here is derived from an EMBL/GenBank/DDBJ whole genome shotgun (WGS) entry which is preliminary data.</text>
</comment>
<organism evidence="1 2">
    <name type="scientific">Glacieibacterium frigidum</name>
    <dbReference type="NCBI Taxonomy" id="2593303"/>
    <lineage>
        <taxon>Bacteria</taxon>
        <taxon>Pseudomonadati</taxon>
        <taxon>Pseudomonadota</taxon>
        <taxon>Alphaproteobacteria</taxon>
        <taxon>Sphingomonadales</taxon>
        <taxon>Sphingosinicellaceae</taxon>
        <taxon>Glacieibacterium</taxon>
    </lineage>
</organism>
<dbReference type="EMBL" id="VJWA01000002">
    <property type="protein sequence ID" value="TRW14417.1"/>
    <property type="molecule type" value="Genomic_DNA"/>
</dbReference>
<name>A0A552U872_9SPHN</name>
<dbReference type="AlphaFoldDB" id="A0A552U872"/>
<dbReference type="Proteomes" id="UP000317894">
    <property type="component" value="Unassembled WGS sequence"/>
</dbReference>